<dbReference type="InterPro" id="IPR000182">
    <property type="entry name" value="GNAT_dom"/>
</dbReference>
<dbReference type="PROSITE" id="PS51186">
    <property type="entry name" value="GNAT"/>
    <property type="match status" value="1"/>
</dbReference>
<reference evidence="4 5" key="1">
    <citation type="submission" date="2021-06" db="EMBL/GenBank/DDBJ databases">
        <authorList>
            <person name="Lee D.H."/>
        </authorList>
    </citation>
    <scope>NUCLEOTIDE SEQUENCE [LARGE SCALE GENOMIC DNA]</scope>
    <source>
        <strain evidence="4 5">MMS21-HV4-11</strain>
    </source>
</reference>
<evidence type="ECO:0000313" key="5">
    <source>
        <dbReference type="Proteomes" id="UP000727907"/>
    </source>
</evidence>
<dbReference type="PANTHER" id="PTHR43877">
    <property type="entry name" value="AMINOALKYLPHOSPHONATE N-ACETYLTRANSFERASE-RELATED-RELATED"/>
    <property type="match status" value="1"/>
</dbReference>
<dbReference type="InterPro" id="IPR050832">
    <property type="entry name" value="Bact_Acetyltransf"/>
</dbReference>
<gene>
    <name evidence="4" type="ORF">KQ910_01360</name>
</gene>
<name>A0ABS6IGJ8_9HYPH</name>
<evidence type="ECO:0000256" key="2">
    <source>
        <dbReference type="ARBA" id="ARBA00023315"/>
    </source>
</evidence>
<dbReference type="CDD" id="cd04301">
    <property type="entry name" value="NAT_SF"/>
    <property type="match status" value="1"/>
</dbReference>
<accession>A0ABS6IGJ8</accession>
<keyword evidence="1" id="KW-0808">Transferase</keyword>
<dbReference type="EMBL" id="JAHOPB010000001">
    <property type="protein sequence ID" value="MBU8872385.1"/>
    <property type="molecule type" value="Genomic_DNA"/>
</dbReference>
<evidence type="ECO:0000259" key="3">
    <source>
        <dbReference type="PROSITE" id="PS51186"/>
    </source>
</evidence>
<comment type="caution">
    <text evidence="4">The sequence shown here is derived from an EMBL/GenBank/DDBJ whole genome shotgun (WGS) entry which is preliminary data.</text>
</comment>
<keyword evidence="2" id="KW-0012">Acyltransferase</keyword>
<evidence type="ECO:0000256" key="1">
    <source>
        <dbReference type="ARBA" id="ARBA00022679"/>
    </source>
</evidence>
<keyword evidence="5" id="KW-1185">Reference proteome</keyword>
<proteinExistence type="predicted"/>
<dbReference type="Proteomes" id="UP000727907">
    <property type="component" value="Unassembled WGS sequence"/>
</dbReference>
<dbReference type="Pfam" id="PF00583">
    <property type="entry name" value="Acetyltransf_1"/>
    <property type="match status" value="1"/>
</dbReference>
<evidence type="ECO:0000313" key="4">
    <source>
        <dbReference type="EMBL" id="MBU8872385.1"/>
    </source>
</evidence>
<protein>
    <submittedName>
        <fullName evidence="4">GNAT family N-acetyltransferase</fullName>
    </submittedName>
</protein>
<organism evidence="4 5">
    <name type="scientific">Reyranella humidisoli</name>
    <dbReference type="NCBI Taxonomy" id="2849149"/>
    <lineage>
        <taxon>Bacteria</taxon>
        <taxon>Pseudomonadati</taxon>
        <taxon>Pseudomonadota</taxon>
        <taxon>Alphaproteobacteria</taxon>
        <taxon>Hyphomicrobiales</taxon>
        <taxon>Reyranellaceae</taxon>
        <taxon>Reyranella</taxon>
    </lineage>
</organism>
<dbReference type="RefSeq" id="WP_216956328.1">
    <property type="nucleotide sequence ID" value="NZ_JAHOPB010000001.1"/>
</dbReference>
<feature type="domain" description="N-acetyltransferase" evidence="3">
    <location>
        <begin position="1"/>
        <end position="138"/>
    </location>
</feature>
<sequence length="138" mass="15173">MIRKATLADRPRISEVRLAVRENQLSAASAGKVETTADWIFENATFWVWEEAGAVQGFSVADPRDGTIFGLFIHPDYEGRGLGQALLPLACEDVRAAGFAAATLTTGPGTRAERFYRTNGWEEIGRQDNGEIIFRKAL</sequence>